<dbReference type="STRING" id="537013.CLOSTMETH_01460"/>
<dbReference type="SFLD" id="SFLDG01091">
    <property type="entry name" value="uncharacterized_CHP01210-like"/>
    <property type="match status" value="1"/>
</dbReference>
<dbReference type="GO" id="GO:0046872">
    <property type="term" value="F:metal ion binding"/>
    <property type="evidence" value="ECO:0007669"/>
    <property type="project" value="UniProtKB-KW"/>
</dbReference>
<comment type="cofactor">
    <cofactor evidence="1">
        <name>[4Fe-4S] cluster</name>
        <dbReference type="ChEBI" id="CHEBI:49883"/>
    </cofactor>
</comment>
<dbReference type="PANTHER" id="PTHR11135">
    <property type="entry name" value="HISTONE ACETYLTRANSFERASE-RELATED"/>
    <property type="match status" value="1"/>
</dbReference>
<comment type="caution">
    <text evidence="8">The sequence shown here is derived from an EMBL/GenBank/DDBJ whole genome shotgun (WGS) entry which is preliminary data.</text>
</comment>
<name>C0EC91_9FIRM</name>
<feature type="domain" description="Radical SAM core" evidence="7">
    <location>
        <begin position="24"/>
        <end position="265"/>
    </location>
</feature>
<sequence length="313" mass="35427">MGSPFPYSKDNKRYHTWNYHLNQLFGGKVFKVSLNAGFTCPNIDGTKGYGGCTYCSNAGSGDFAGNPNDDLVRQFEQVKTALHQKWPQAKYIGYFQAFTNTYAPLPVLREKYETILALDNVVGLSIATRADALPDEVVDYLAELSQRTYLVVELGLQTIHDETGKRINRGHSYAEFRAGYQKLRERGIPVCVHIINGLPGETREMMLETVRELAKLELHCIKIHLLHLLKGTAMAAEYARGEFELLSLEEYVQIVCDQLELLPPEVVVQRLTGDGAKDDLIGPLWSLKKFVVLNEIDKELVRRDSFQGKRFHD</sequence>
<evidence type="ECO:0000256" key="5">
    <source>
        <dbReference type="ARBA" id="ARBA00023004"/>
    </source>
</evidence>
<dbReference type="eggNOG" id="COG1242">
    <property type="taxonomic scope" value="Bacteria"/>
</dbReference>
<dbReference type="PANTHER" id="PTHR11135:SF1">
    <property type="entry name" value="PROTEIN YHCC"/>
    <property type="match status" value="1"/>
</dbReference>
<dbReference type="CDD" id="cd01335">
    <property type="entry name" value="Radical_SAM"/>
    <property type="match status" value="1"/>
</dbReference>
<dbReference type="Proteomes" id="UP000003340">
    <property type="component" value="Unassembled WGS sequence"/>
</dbReference>
<keyword evidence="6" id="KW-0411">Iron-sulfur</keyword>
<dbReference type="Pfam" id="PF04055">
    <property type="entry name" value="Radical_SAM"/>
    <property type="match status" value="1"/>
</dbReference>
<protein>
    <submittedName>
        <fullName evidence="8">Radical SAM protein, TIGR01212 family</fullName>
    </submittedName>
</protein>
<dbReference type="SFLD" id="SFLDG01086">
    <property type="entry name" value="elongater_protein-like"/>
    <property type="match status" value="1"/>
</dbReference>
<dbReference type="GO" id="GO:0003824">
    <property type="term" value="F:catalytic activity"/>
    <property type="evidence" value="ECO:0007669"/>
    <property type="project" value="InterPro"/>
</dbReference>
<evidence type="ECO:0000256" key="3">
    <source>
        <dbReference type="ARBA" id="ARBA00022691"/>
    </source>
</evidence>
<keyword evidence="2" id="KW-0004">4Fe-4S</keyword>
<dbReference type="InterPro" id="IPR023404">
    <property type="entry name" value="rSAM_horseshoe"/>
</dbReference>
<evidence type="ECO:0000256" key="4">
    <source>
        <dbReference type="ARBA" id="ARBA00022723"/>
    </source>
</evidence>
<evidence type="ECO:0000256" key="2">
    <source>
        <dbReference type="ARBA" id="ARBA00022485"/>
    </source>
</evidence>
<dbReference type="Pfam" id="PF16199">
    <property type="entry name" value="Radical_SAM_C"/>
    <property type="match status" value="1"/>
</dbReference>
<dbReference type="InterPro" id="IPR007197">
    <property type="entry name" value="rSAM"/>
</dbReference>
<dbReference type="InterPro" id="IPR058240">
    <property type="entry name" value="rSAM_sf"/>
</dbReference>
<gene>
    <name evidence="8" type="ORF">CLOSTMETH_01460</name>
</gene>
<evidence type="ECO:0000256" key="6">
    <source>
        <dbReference type="ARBA" id="ARBA00023014"/>
    </source>
</evidence>
<reference evidence="8 9" key="2">
    <citation type="submission" date="2009-02" db="EMBL/GenBank/DDBJ databases">
        <title>Draft genome sequence of Clostridium methylpentosum (DSM 5476).</title>
        <authorList>
            <person name="Sudarsanam P."/>
            <person name="Ley R."/>
            <person name="Guruge J."/>
            <person name="Turnbaugh P.J."/>
            <person name="Mahowald M."/>
            <person name="Liep D."/>
            <person name="Gordon J."/>
        </authorList>
    </citation>
    <scope>NUCLEOTIDE SEQUENCE [LARGE SCALE GENOMIC DNA]</scope>
    <source>
        <strain evidence="8 9">DSM 5476</strain>
    </source>
</reference>
<dbReference type="InterPro" id="IPR039661">
    <property type="entry name" value="ELP3"/>
</dbReference>
<evidence type="ECO:0000256" key="1">
    <source>
        <dbReference type="ARBA" id="ARBA00001966"/>
    </source>
</evidence>
<dbReference type="AlphaFoldDB" id="C0EC91"/>
<dbReference type="EMBL" id="ACEC01000047">
    <property type="protein sequence ID" value="EEG30892.1"/>
    <property type="molecule type" value="Genomic_DNA"/>
</dbReference>
<keyword evidence="3" id="KW-0949">S-adenosyl-L-methionine</keyword>
<dbReference type="GO" id="GO:0051539">
    <property type="term" value="F:4 iron, 4 sulfur cluster binding"/>
    <property type="evidence" value="ECO:0007669"/>
    <property type="project" value="UniProtKB-KW"/>
</dbReference>
<evidence type="ECO:0000259" key="7">
    <source>
        <dbReference type="PROSITE" id="PS51918"/>
    </source>
</evidence>
<dbReference type="PROSITE" id="PS51918">
    <property type="entry name" value="RADICAL_SAM"/>
    <property type="match status" value="1"/>
</dbReference>
<accession>C0EC91</accession>
<dbReference type="Gene3D" id="3.80.30.20">
    <property type="entry name" value="tm_1862 like domain"/>
    <property type="match status" value="1"/>
</dbReference>
<dbReference type="NCBIfam" id="TIGR01212">
    <property type="entry name" value="TIGR01212 family radical SAM protein"/>
    <property type="match status" value="1"/>
</dbReference>
<dbReference type="HOGENOM" id="CLU_060920_0_0_9"/>
<dbReference type="InterPro" id="IPR032432">
    <property type="entry name" value="Radical_SAM_C"/>
</dbReference>
<evidence type="ECO:0000313" key="9">
    <source>
        <dbReference type="Proteomes" id="UP000003340"/>
    </source>
</evidence>
<dbReference type="SMART" id="SM00729">
    <property type="entry name" value="Elp3"/>
    <property type="match status" value="1"/>
</dbReference>
<dbReference type="InterPro" id="IPR006638">
    <property type="entry name" value="Elp3/MiaA/NifB-like_rSAM"/>
</dbReference>
<dbReference type="SFLD" id="SFLDS00029">
    <property type="entry name" value="Radical_SAM"/>
    <property type="match status" value="1"/>
</dbReference>
<evidence type="ECO:0000313" key="8">
    <source>
        <dbReference type="EMBL" id="EEG30892.1"/>
    </source>
</evidence>
<keyword evidence="9" id="KW-1185">Reference proteome</keyword>
<keyword evidence="5" id="KW-0408">Iron</keyword>
<reference evidence="8 9" key="1">
    <citation type="submission" date="2009-01" db="EMBL/GenBank/DDBJ databases">
        <authorList>
            <person name="Fulton L."/>
            <person name="Clifton S."/>
            <person name="Fulton B."/>
            <person name="Xu J."/>
            <person name="Minx P."/>
            <person name="Pepin K.H."/>
            <person name="Johnson M."/>
            <person name="Bhonagiri V."/>
            <person name="Nash W.E."/>
            <person name="Mardis E.R."/>
            <person name="Wilson R.K."/>
        </authorList>
    </citation>
    <scope>NUCLEOTIDE SEQUENCE [LARGE SCALE GENOMIC DNA]</scope>
    <source>
        <strain evidence="8 9">DSM 5476</strain>
    </source>
</reference>
<proteinExistence type="predicted"/>
<organism evidence="8 9">
    <name type="scientific">[Clostridium] methylpentosum DSM 5476</name>
    <dbReference type="NCBI Taxonomy" id="537013"/>
    <lineage>
        <taxon>Bacteria</taxon>
        <taxon>Bacillati</taxon>
        <taxon>Bacillota</taxon>
        <taxon>Clostridia</taxon>
        <taxon>Eubacteriales</taxon>
        <taxon>Oscillospiraceae</taxon>
        <taxon>Oscillospiraceae incertae sedis</taxon>
    </lineage>
</organism>
<dbReference type="SUPFAM" id="SSF102114">
    <property type="entry name" value="Radical SAM enzymes"/>
    <property type="match status" value="1"/>
</dbReference>
<keyword evidence="4" id="KW-0479">Metal-binding</keyword>
<dbReference type="InterPro" id="IPR005911">
    <property type="entry name" value="YhcC-like"/>
</dbReference>